<proteinExistence type="predicted"/>
<reference evidence="2" key="1">
    <citation type="submission" date="2016-06" db="EMBL/GenBank/DDBJ databases">
        <title>Parallel loss of symbiosis genes in relatives of nitrogen-fixing non-legume Parasponia.</title>
        <authorList>
            <person name="Van Velzen R."/>
            <person name="Holmer R."/>
            <person name="Bu F."/>
            <person name="Rutten L."/>
            <person name="Van Zeijl A."/>
            <person name="Liu W."/>
            <person name="Santuari L."/>
            <person name="Cao Q."/>
            <person name="Sharma T."/>
            <person name="Shen D."/>
            <person name="Roswanjaya Y."/>
            <person name="Wardhani T."/>
            <person name="Kalhor M.S."/>
            <person name="Jansen J."/>
            <person name="Van den Hoogen J."/>
            <person name="Gungor B."/>
            <person name="Hartog M."/>
            <person name="Hontelez J."/>
            <person name="Verver J."/>
            <person name="Yang W.-C."/>
            <person name="Schijlen E."/>
            <person name="Repin R."/>
            <person name="Schilthuizen M."/>
            <person name="Schranz E."/>
            <person name="Heidstra R."/>
            <person name="Miyata K."/>
            <person name="Fedorova E."/>
            <person name="Kohlen W."/>
            <person name="Bisseling T."/>
            <person name="Smit S."/>
            <person name="Geurts R."/>
        </authorList>
    </citation>
    <scope>NUCLEOTIDE SEQUENCE [LARGE SCALE GENOMIC DNA]</scope>
    <source>
        <strain evidence="2">cv. WU1-14</strain>
    </source>
</reference>
<sequence>MVKPSDSITSTRLYWRSAWTCTRILCLLGDHYYLILRNGGYRYSRAMICRIKNDVVSHK</sequence>
<evidence type="ECO:0000313" key="1">
    <source>
        <dbReference type="EMBL" id="PON49919.1"/>
    </source>
</evidence>
<protein>
    <submittedName>
        <fullName evidence="1">Uncharacterized protein</fullName>
    </submittedName>
</protein>
<comment type="caution">
    <text evidence="1">The sequence shown here is derived from an EMBL/GenBank/DDBJ whole genome shotgun (WGS) entry which is preliminary data.</text>
</comment>
<evidence type="ECO:0000313" key="2">
    <source>
        <dbReference type="Proteomes" id="UP000237105"/>
    </source>
</evidence>
<accession>A0A2P5BM90</accession>
<name>A0A2P5BM90_PARAD</name>
<dbReference type="Proteomes" id="UP000237105">
    <property type="component" value="Unassembled WGS sequence"/>
</dbReference>
<gene>
    <name evidence="1" type="ORF">PanWU01x14_227270</name>
</gene>
<organism evidence="1 2">
    <name type="scientific">Parasponia andersonii</name>
    <name type="common">Sponia andersonii</name>
    <dbReference type="NCBI Taxonomy" id="3476"/>
    <lineage>
        <taxon>Eukaryota</taxon>
        <taxon>Viridiplantae</taxon>
        <taxon>Streptophyta</taxon>
        <taxon>Embryophyta</taxon>
        <taxon>Tracheophyta</taxon>
        <taxon>Spermatophyta</taxon>
        <taxon>Magnoliopsida</taxon>
        <taxon>eudicotyledons</taxon>
        <taxon>Gunneridae</taxon>
        <taxon>Pentapetalae</taxon>
        <taxon>rosids</taxon>
        <taxon>fabids</taxon>
        <taxon>Rosales</taxon>
        <taxon>Cannabaceae</taxon>
        <taxon>Parasponia</taxon>
    </lineage>
</organism>
<feature type="non-terminal residue" evidence="1">
    <location>
        <position position="59"/>
    </location>
</feature>
<keyword evidence="2" id="KW-1185">Reference proteome</keyword>
<dbReference type="AlphaFoldDB" id="A0A2P5BM90"/>
<dbReference type="EMBL" id="JXTB01000252">
    <property type="protein sequence ID" value="PON49919.1"/>
    <property type="molecule type" value="Genomic_DNA"/>
</dbReference>